<dbReference type="PANTHER" id="PTHR11567">
    <property type="entry name" value="ACID PHOSPHATASE-RELATED"/>
    <property type="match status" value="1"/>
</dbReference>
<evidence type="ECO:0008006" key="4">
    <source>
        <dbReference type="Google" id="ProtNLM"/>
    </source>
</evidence>
<dbReference type="InterPro" id="IPR050645">
    <property type="entry name" value="Histidine_acid_phosphatase"/>
</dbReference>
<keyword evidence="1" id="KW-0812">Transmembrane</keyword>
<keyword evidence="1" id="KW-0472">Membrane</keyword>
<dbReference type="InterPro" id="IPR019129">
    <property type="entry name" value="Folate-sensitive_fs_Fra10Ac1"/>
</dbReference>
<name>A0AAN7IDB9_QUERU</name>
<sequence length="131" mass="15465">MSHYKTGKIGLRWRAEKEVISGKGQFICGNKHCDEKDDLASYETSVNFSYSEAGENKQALVKLVTCERCADELHYKRQKEKEQSEKREQAENKRKRCQFKPKAFFCARAYLLLIKIPFTYSVYFQELVKEY</sequence>
<evidence type="ECO:0000256" key="1">
    <source>
        <dbReference type="SAM" id="Phobius"/>
    </source>
</evidence>
<reference evidence="2 3" key="1">
    <citation type="journal article" date="2023" name="G3 (Bethesda)">
        <title>A haplotype-resolved chromosome-scale genome for Quercus rubra L. provides insights into the genetics of adaptive traits for red oak species.</title>
        <authorList>
            <person name="Kapoor B."/>
            <person name="Jenkins J."/>
            <person name="Schmutz J."/>
            <person name="Zhebentyayeva T."/>
            <person name="Kuelheim C."/>
            <person name="Coggeshall M."/>
            <person name="Heim C."/>
            <person name="Lasky J.R."/>
            <person name="Leites L."/>
            <person name="Islam-Faridi N."/>
            <person name="Romero-Severson J."/>
            <person name="DeLeo V.L."/>
            <person name="Lucas S.M."/>
            <person name="Lazic D."/>
            <person name="Gailing O."/>
            <person name="Carlson J."/>
            <person name="Staton M."/>
        </authorList>
    </citation>
    <scope>NUCLEOTIDE SEQUENCE [LARGE SCALE GENOMIC DNA]</scope>
    <source>
        <strain evidence="2">Pseudo-F2</strain>
    </source>
</reference>
<dbReference type="Proteomes" id="UP001324115">
    <property type="component" value="Unassembled WGS sequence"/>
</dbReference>
<dbReference type="EMBL" id="JAXUIC010000011">
    <property type="protein sequence ID" value="KAK4565070.1"/>
    <property type="molecule type" value="Genomic_DNA"/>
</dbReference>
<dbReference type="Pfam" id="PF09725">
    <property type="entry name" value="Fra10Ac1"/>
    <property type="match status" value="1"/>
</dbReference>
<dbReference type="PANTHER" id="PTHR11567:SF25">
    <property type="entry name" value="PROTEIN FRA10AC1"/>
    <property type="match status" value="1"/>
</dbReference>
<accession>A0AAN7IDB9</accession>
<proteinExistence type="predicted"/>
<protein>
    <recommendedName>
        <fullName evidence="4">Protein FRA10AC1</fullName>
    </recommendedName>
</protein>
<dbReference type="AlphaFoldDB" id="A0AAN7IDB9"/>
<evidence type="ECO:0000313" key="2">
    <source>
        <dbReference type="EMBL" id="KAK4565070.1"/>
    </source>
</evidence>
<gene>
    <name evidence="2" type="ORF">RGQ29_006929</name>
</gene>
<keyword evidence="1" id="KW-1133">Transmembrane helix</keyword>
<dbReference type="GO" id="GO:0016791">
    <property type="term" value="F:phosphatase activity"/>
    <property type="evidence" value="ECO:0007669"/>
    <property type="project" value="TreeGrafter"/>
</dbReference>
<organism evidence="2 3">
    <name type="scientific">Quercus rubra</name>
    <name type="common">Northern red oak</name>
    <name type="synonym">Quercus borealis</name>
    <dbReference type="NCBI Taxonomy" id="3512"/>
    <lineage>
        <taxon>Eukaryota</taxon>
        <taxon>Viridiplantae</taxon>
        <taxon>Streptophyta</taxon>
        <taxon>Embryophyta</taxon>
        <taxon>Tracheophyta</taxon>
        <taxon>Spermatophyta</taxon>
        <taxon>Magnoliopsida</taxon>
        <taxon>eudicotyledons</taxon>
        <taxon>Gunneridae</taxon>
        <taxon>Pentapetalae</taxon>
        <taxon>rosids</taxon>
        <taxon>fabids</taxon>
        <taxon>Fagales</taxon>
        <taxon>Fagaceae</taxon>
        <taxon>Quercus</taxon>
    </lineage>
</organism>
<feature type="transmembrane region" description="Helical" evidence="1">
    <location>
        <begin position="103"/>
        <end position="123"/>
    </location>
</feature>
<evidence type="ECO:0000313" key="3">
    <source>
        <dbReference type="Proteomes" id="UP001324115"/>
    </source>
</evidence>
<keyword evidence="3" id="KW-1185">Reference proteome</keyword>
<comment type="caution">
    <text evidence="2">The sequence shown here is derived from an EMBL/GenBank/DDBJ whole genome shotgun (WGS) entry which is preliminary data.</text>
</comment>